<feature type="domain" description="Stomatal closure-related actin-binding protein actin-binding" evidence="2">
    <location>
        <begin position="48"/>
        <end position="90"/>
    </location>
</feature>
<feature type="domain" description="Stomatal closure-related actin-binding protein coiled-coil" evidence="3">
    <location>
        <begin position="94"/>
        <end position="243"/>
    </location>
</feature>
<feature type="non-terminal residue" evidence="4">
    <location>
        <position position="243"/>
    </location>
</feature>
<evidence type="ECO:0000259" key="2">
    <source>
        <dbReference type="Pfam" id="PF16711"/>
    </source>
</evidence>
<sequence>MTRVVPEIMVGTVSVDVSFKSDHFPKYKLGPDNEVLEDIDEDLKGPSLKEVIDQQVNQLTEQHKRLSVRDLASKFDKNLASAAKLSEEAKLKEVASFDGYLLLKKLRDALECLKGKMSGHNKDDVDKAISMVEALAVKLTQKEGELIQEKFEVKKLVNFLKQASEDAKKLVNQEKSFACAEIESARAVVLRIGQALEEQERSQCPDEKQELEELIQEVQEARKIRLKHQPWKVADIENELREL</sequence>
<dbReference type="AlphaFoldDB" id="S8DIJ7"/>
<feature type="coiled-coil region" evidence="1">
    <location>
        <begin position="197"/>
        <end position="224"/>
    </location>
</feature>
<evidence type="ECO:0000313" key="4">
    <source>
        <dbReference type="EMBL" id="EPS62653.1"/>
    </source>
</evidence>
<dbReference type="Pfam" id="PF16711">
    <property type="entry name" value="SCAB-ABD"/>
    <property type="match status" value="1"/>
</dbReference>
<keyword evidence="5" id="KW-1185">Reference proteome</keyword>
<proteinExistence type="predicted"/>
<dbReference type="PANTHER" id="PTHR31172:SF7">
    <property type="entry name" value="STOMATAL CLOSURE-RELATED ACTIN-BINDING PROTEIN 3"/>
    <property type="match status" value="1"/>
</dbReference>
<protein>
    <recommendedName>
        <fullName evidence="6">Stomatal closure-related actin-binding protein coiled-coil domain-containing protein</fullName>
    </recommendedName>
</protein>
<dbReference type="GO" id="GO:0010119">
    <property type="term" value="P:regulation of stomatal movement"/>
    <property type="evidence" value="ECO:0007669"/>
    <property type="project" value="InterPro"/>
</dbReference>
<name>S8DIJ7_9LAMI</name>
<evidence type="ECO:0000256" key="1">
    <source>
        <dbReference type="SAM" id="Coils"/>
    </source>
</evidence>
<dbReference type="Pfam" id="PF16712">
    <property type="entry name" value="SCAB_CC"/>
    <property type="match status" value="1"/>
</dbReference>
<evidence type="ECO:0000313" key="5">
    <source>
        <dbReference type="Proteomes" id="UP000015453"/>
    </source>
</evidence>
<comment type="caution">
    <text evidence="4">The sequence shown here is derived from an EMBL/GenBank/DDBJ whole genome shotgun (WGS) entry which is preliminary data.</text>
</comment>
<dbReference type="InterPro" id="IPR039640">
    <property type="entry name" value="SCAB"/>
</dbReference>
<dbReference type="InterPro" id="IPR032009">
    <property type="entry name" value="SCAB_CC"/>
</dbReference>
<dbReference type="GO" id="GO:0007015">
    <property type="term" value="P:actin filament organization"/>
    <property type="evidence" value="ECO:0007669"/>
    <property type="project" value="InterPro"/>
</dbReference>
<reference evidence="4 5" key="1">
    <citation type="journal article" date="2013" name="BMC Genomics">
        <title>The miniature genome of a carnivorous plant Genlisea aurea contains a low number of genes and short non-coding sequences.</title>
        <authorList>
            <person name="Leushkin E.V."/>
            <person name="Sutormin R.A."/>
            <person name="Nabieva E.R."/>
            <person name="Penin A.A."/>
            <person name="Kondrashov A.S."/>
            <person name="Logacheva M.D."/>
        </authorList>
    </citation>
    <scope>NUCLEOTIDE SEQUENCE [LARGE SCALE GENOMIC DNA]</scope>
</reference>
<dbReference type="GO" id="GO:0003779">
    <property type="term" value="F:actin binding"/>
    <property type="evidence" value="ECO:0007669"/>
    <property type="project" value="InterPro"/>
</dbReference>
<keyword evidence="1" id="KW-0175">Coiled coil</keyword>
<gene>
    <name evidence="4" type="ORF">M569_12137</name>
</gene>
<dbReference type="OrthoDB" id="2014217at2759"/>
<dbReference type="Proteomes" id="UP000015453">
    <property type="component" value="Unassembled WGS sequence"/>
</dbReference>
<dbReference type="InterPro" id="IPR032012">
    <property type="entry name" value="SCAB-ABD"/>
</dbReference>
<evidence type="ECO:0008006" key="6">
    <source>
        <dbReference type="Google" id="ProtNLM"/>
    </source>
</evidence>
<accession>S8DIJ7</accession>
<dbReference type="Gene3D" id="1.20.5.440">
    <property type="entry name" value="ATP synthase delta/epsilon subunit, C-terminal domain"/>
    <property type="match status" value="1"/>
</dbReference>
<organism evidence="4 5">
    <name type="scientific">Genlisea aurea</name>
    <dbReference type="NCBI Taxonomy" id="192259"/>
    <lineage>
        <taxon>Eukaryota</taxon>
        <taxon>Viridiplantae</taxon>
        <taxon>Streptophyta</taxon>
        <taxon>Embryophyta</taxon>
        <taxon>Tracheophyta</taxon>
        <taxon>Spermatophyta</taxon>
        <taxon>Magnoliopsida</taxon>
        <taxon>eudicotyledons</taxon>
        <taxon>Gunneridae</taxon>
        <taxon>Pentapetalae</taxon>
        <taxon>asterids</taxon>
        <taxon>lamiids</taxon>
        <taxon>Lamiales</taxon>
        <taxon>Lentibulariaceae</taxon>
        <taxon>Genlisea</taxon>
    </lineage>
</organism>
<dbReference type="PANTHER" id="PTHR31172">
    <property type="entry name" value="STOMATAL CLOSURE-RELATED ACTIN-BINDING PROTEIN 1"/>
    <property type="match status" value="1"/>
</dbReference>
<dbReference type="EMBL" id="AUSU01005996">
    <property type="protein sequence ID" value="EPS62653.1"/>
    <property type="molecule type" value="Genomic_DNA"/>
</dbReference>
<evidence type="ECO:0000259" key="3">
    <source>
        <dbReference type="Pfam" id="PF16712"/>
    </source>
</evidence>